<dbReference type="InterPro" id="IPR051603">
    <property type="entry name" value="Zinc-ADH_QOR/CCCR"/>
</dbReference>
<dbReference type="CDD" id="cd05289">
    <property type="entry name" value="MDR_like_2"/>
    <property type="match status" value="1"/>
</dbReference>
<organism evidence="3 4">
    <name type="scientific">Sediminibacterium ginsengisoli</name>
    <dbReference type="NCBI Taxonomy" id="413434"/>
    <lineage>
        <taxon>Bacteria</taxon>
        <taxon>Pseudomonadati</taxon>
        <taxon>Bacteroidota</taxon>
        <taxon>Chitinophagia</taxon>
        <taxon>Chitinophagales</taxon>
        <taxon>Chitinophagaceae</taxon>
        <taxon>Sediminibacterium</taxon>
    </lineage>
</organism>
<dbReference type="EMBL" id="FUWH01000010">
    <property type="protein sequence ID" value="SKA09402.1"/>
    <property type="molecule type" value="Genomic_DNA"/>
</dbReference>
<keyword evidence="4" id="KW-1185">Reference proteome</keyword>
<dbReference type="InterPro" id="IPR011032">
    <property type="entry name" value="GroES-like_sf"/>
</dbReference>
<dbReference type="STRING" id="413434.SAMN04488132_11034"/>
<dbReference type="InterPro" id="IPR020843">
    <property type="entry name" value="ER"/>
</dbReference>
<evidence type="ECO:0000259" key="2">
    <source>
        <dbReference type="SMART" id="SM00829"/>
    </source>
</evidence>
<dbReference type="PANTHER" id="PTHR44154">
    <property type="entry name" value="QUINONE OXIDOREDUCTASE"/>
    <property type="match status" value="1"/>
</dbReference>
<dbReference type="SMART" id="SM00829">
    <property type="entry name" value="PKS_ER"/>
    <property type="match status" value="1"/>
</dbReference>
<evidence type="ECO:0000256" key="1">
    <source>
        <dbReference type="ARBA" id="ARBA00022857"/>
    </source>
</evidence>
<dbReference type="RefSeq" id="WP_078832285.1">
    <property type="nucleotide sequence ID" value="NZ_FUWH01000010.1"/>
</dbReference>
<reference evidence="3 4" key="1">
    <citation type="submission" date="2017-02" db="EMBL/GenBank/DDBJ databases">
        <authorList>
            <person name="Peterson S.W."/>
        </authorList>
    </citation>
    <scope>NUCLEOTIDE SEQUENCE [LARGE SCALE GENOMIC DNA]</scope>
    <source>
        <strain evidence="3 4">DSM 22335</strain>
    </source>
</reference>
<evidence type="ECO:0000313" key="3">
    <source>
        <dbReference type="EMBL" id="SKA09402.1"/>
    </source>
</evidence>
<dbReference type="Proteomes" id="UP000190888">
    <property type="component" value="Unassembled WGS sequence"/>
</dbReference>
<keyword evidence="1" id="KW-0521">NADP</keyword>
<protein>
    <submittedName>
        <fullName evidence="3">Alcohol dehydrogenase GroES-like domain-containing protein</fullName>
    </submittedName>
</protein>
<dbReference type="OrthoDB" id="634508at2"/>
<evidence type="ECO:0000313" key="4">
    <source>
        <dbReference type="Proteomes" id="UP000190888"/>
    </source>
</evidence>
<dbReference type="SUPFAM" id="SSF50129">
    <property type="entry name" value="GroES-like"/>
    <property type="match status" value="1"/>
</dbReference>
<dbReference type="PANTHER" id="PTHR44154:SF1">
    <property type="entry name" value="QUINONE OXIDOREDUCTASE"/>
    <property type="match status" value="1"/>
</dbReference>
<dbReference type="GO" id="GO:0016491">
    <property type="term" value="F:oxidoreductase activity"/>
    <property type="evidence" value="ECO:0007669"/>
    <property type="project" value="InterPro"/>
</dbReference>
<dbReference type="InterPro" id="IPR013154">
    <property type="entry name" value="ADH-like_N"/>
</dbReference>
<sequence>MKAVVISEFGGVEVLKIQETERPIPVDDEVLVKVYASGVNPVDWVVREGGNDILRPFLKLPLILGWDTAGIVEEVGSHVADFKKGDEVYGVPNFPGNGSYAEYVVAKASHLALKPKSISFNEAAGVPLTGLVAGNALFDLGKLQAGQRVFIQGASAFGKFKTFQKLFANGAILSAEFEFRLFRLMGWSW</sequence>
<dbReference type="AlphaFoldDB" id="A0A1T4R020"/>
<gene>
    <name evidence="3" type="ORF">SAMN04488132_11034</name>
</gene>
<proteinExistence type="predicted"/>
<accession>A0A1T4R020</accession>
<dbReference type="Gene3D" id="3.90.180.10">
    <property type="entry name" value="Medium-chain alcohol dehydrogenases, catalytic domain"/>
    <property type="match status" value="1"/>
</dbReference>
<dbReference type="Pfam" id="PF08240">
    <property type="entry name" value="ADH_N"/>
    <property type="match status" value="1"/>
</dbReference>
<feature type="domain" description="Enoyl reductase (ER)" evidence="2">
    <location>
        <begin position="10"/>
        <end position="188"/>
    </location>
</feature>
<name>A0A1T4R020_9BACT</name>